<dbReference type="InterPro" id="IPR001789">
    <property type="entry name" value="Sig_transdc_resp-reg_receiver"/>
</dbReference>
<dbReference type="InterPro" id="IPR011006">
    <property type="entry name" value="CheY-like_superfamily"/>
</dbReference>
<sequence length="218" mass="23755">MHEYVLFRVCDDGEGMSTDVRERIFEPFFTTKAPGKGTGLGLPMVKMFAESSGGYLDVDSIAGVGTTMSLYLPKSSLAEAEIIAEEVPLHQASDESLLIIDDDAGVRNALARALYEVGYQSVTTACNSEYAVEFLSRGVKADLIISDIRMPGQMGIPGFLQQLEAMQIDVPVIFATGYAEDSNIQQGLIAGKHPVLLKPFTLEELFAKIRETMLEHKG</sequence>
<dbReference type="PANTHER" id="PTHR43547">
    <property type="entry name" value="TWO-COMPONENT HISTIDINE KINASE"/>
    <property type="match status" value="1"/>
</dbReference>
<dbReference type="SUPFAM" id="SSF52172">
    <property type="entry name" value="CheY-like"/>
    <property type="match status" value="1"/>
</dbReference>
<organism evidence="4">
    <name type="scientific">bioreactor metagenome</name>
    <dbReference type="NCBI Taxonomy" id="1076179"/>
    <lineage>
        <taxon>unclassified sequences</taxon>
        <taxon>metagenomes</taxon>
        <taxon>ecological metagenomes</taxon>
    </lineage>
</organism>
<dbReference type="PANTHER" id="PTHR43547:SF2">
    <property type="entry name" value="HYBRID SIGNAL TRANSDUCTION HISTIDINE KINASE C"/>
    <property type="match status" value="1"/>
</dbReference>
<dbReference type="InterPro" id="IPR003594">
    <property type="entry name" value="HATPase_dom"/>
</dbReference>
<dbReference type="Gene3D" id="3.40.50.2300">
    <property type="match status" value="1"/>
</dbReference>
<evidence type="ECO:0000259" key="3">
    <source>
        <dbReference type="PROSITE" id="PS50110"/>
    </source>
</evidence>
<accession>A0A645FEP0</accession>
<dbReference type="SMART" id="SM00387">
    <property type="entry name" value="HATPase_c"/>
    <property type="match status" value="1"/>
</dbReference>
<feature type="domain" description="Histidine kinase" evidence="2">
    <location>
        <begin position="1"/>
        <end position="76"/>
    </location>
</feature>
<gene>
    <name evidence="4" type="primary">cckA_4</name>
    <name evidence="4" type="ORF">SDC9_158262</name>
</gene>
<keyword evidence="1" id="KW-0597">Phosphoprotein</keyword>
<keyword evidence="4" id="KW-0418">Kinase</keyword>
<dbReference type="InterPro" id="IPR036890">
    <property type="entry name" value="HATPase_C_sf"/>
</dbReference>
<protein>
    <submittedName>
        <fullName evidence="4">Sensor kinase CckA</fullName>
    </submittedName>
</protein>
<evidence type="ECO:0000256" key="1">
    <source>
        <dbReference type="ARBA" id="ARBA00022553"/>
    </source>
</evidence>
<comment type="caution">
    <text evidence="4">The sequence shown here is derived from an EMBL/GenBank/DDBJ whole genome shotgun (WGS) entry which is preliminary data.</text>
</comment>
<proteinExistence type="predicted"/>
<dbReference type="EMBL" id="VSSQ01057155">
    <property type="protein sequence ID" value="MPN10964.1"/>
    <property type="molecule type" value="Genomic_DNA"/>
</dbReference>
<evidence type="ECO:0000313" key="4">
    <source>
        <dbReference type="EMBL" id="MPN10964.1"/>
    </source>
</evidence>
<keyword evidence="4" id="KW-0808">Transferase</keyword>
<dbReference type="AlphaFoldDB" id="A0A645FEP0"/>
<dbReference type="Pfam" id="PF00072">
    <property type="entry name" value="Response_reg"/>
    <property type="match status" value="1"/>
</dbReference>
<dbReference type="InterPro" id="IPR005467">
    <property type="entry name" value="His_kinase_dom"/>
</dbReference>
<dbReference type="InterPro" id="IPR004358">
    <property type="entry name" value="Sig_transdc_His_kin-like_C"/>
</dbReference>
<name>A0A645FEP0_9ZZZZ</name>
<dbReference type="Gene3D" id="3.30.565.10">
    <property type="entry name" value="Histidine kinase-like ATPase, C-terminal domain"/>
    <property type="match status" value="1"/>
</dbReference>
<dbReference type="PROSITE" id="PS50110">
    <property type="entry name" value="RESPONSE_REGULATORY"/>
    <property type="match status" value="1"/>
</dbReference>
<evidence type="ECO:0000259" key="2">
    <source>
        <dbReference type="PROSITE" id="PS50109"/>
    </source>
</evidence>
<feature type="domain" description="Response regulatory" evidence="3">
    <location>
        <begin position="96"/>
        <end position="213"/>
    </location>
</feature>
<dbReference type="GO" id="GO:0000155">
    <property type="term" value="F:phosphorelay sensor kinase activity"/>
    <property type="evidence" value="ECO:0007669"/>
    <property type="project" value="TreeGrafter"/>
</dbReference>
<dbReference type="PRINTS" id="PR00344">
    <property type="entry name" value="BCTRLSENSOR"/>
</dbReference>
<dbReference type="SMART" id="SM00448">
    <property type="entry name" value="REC"/>
    <property type="match status" value="1"/>
</dbReference>
<dbReference type="SUPFAM" id="SSF55874">
    <property type="entry name" value="ATPase domain of HSP90 chaperone/DNA topoisomerase II/histidine kinase"/>
    <property type="match status" value="1"/>
</dbReference>
<dbReference type="PROSITE" id="PS50109">
    <property type="entry name" value="HIS_KIN"/>
    <property type="match status" value="1"/>
</dbReference>
<dbReference type="Pfam" id="PF02518">
    <property type="entry name" value="HATPase_c"/>
    <property type="match status" value="1"/>
</dbReference>
<reference evidence="4" key="1">
    <citation type="submission" date="2019-08" db="EMBL/GenBank/DDBJ databases">
        <authorList>
            <person name="Kucharzyk K."/>
            <person name="Murdoch R.W."/>
            <person name="Higgins S."/>
            <person name="Loffler F."/>
        </authorList>
    </citation>
    <scope>NUCLEOTIDE SEQUENCE</scope>
</reference>